<proteinExistence type="predicted"/>
<dbReference type="AlphaFoldDB" id="A0A9P7MVU2"/>
<dbReference type="OrthoDB" id="4947595at2759"/>
<reference evidence="1" key="1">
    <citation type="journal article" date="2020" name="bioRxiv">
        <title>Whole genome comparisons of ergot fungi reveals the divergence and evolution of species within the genus Claviceps are the result of varying mechanisms driving genome evolution and host range expansion.</title>
        <authorList>
            <person name="Wyka S.A."/>
            <person name="Mondo S.J."/>
            <person name="Liu M."/>
            <person name="Dettman J."/>
            <person name="Nalam V."/>
            <person name="Broders K.D."/>
        </authorList>
    </citation>
    <scope>NUCLEOTIDE SEQUENCE</scope>
    <source>
        <strain evidence="1">CCC 1102</strain>
    </source>
</reference>
<evidence type="ECO:0000313" key="2">
    <source>
        <dbReference type="Proteomes" id="UP000784919"/>
    </source>
</evidence>
<name>A0A9P7MVU2_9HYPO</name>
<dbReference type="EMBL" id="SRPS01000075">
    <property type="protein sequence ID" value="KAG5970548.1"/>
    <property type="molecule type" value="Genomic_DNA"/>
</dbReference>
<organism evidence="1 2">
    <name type="scientific">Claviceps arundinis</name>
    <dbReference type="NCBI Taxonomy" id="1623583"/>
    <lineage>
        <taxon>Eukaryota</taxon>
        <taxon>Fungi</taxon>
        <taxon>Dikarya</taxon>
        <taxon>Ascomycota</taxon>
        <taxon>Pezizomycotina</taxon>
        <taxon>Sordariomycetes</taxon>
        <taxon>Hypocreomycetidae</taxon>
        <taxon>Hypocreales</taxon>
        <taxon>Clavicipitaceae</taxon>
        <taxon>Claviceps</taxon>
    </lineage>
</organism>
<evidence type="ECO:0000313" key="1">
    <source>
        <dbReference type="EMBL" id="KAG5970548.1"/>
    </source>
</evidence>
<dbReference type="Proteomes" id="UP000784919">
    <property type="component" value="Unassembled WGS sequence"/>
</dbReference>
<gene>
    <name evidence="1" type="ORF">E4U56_007607</name>
</gene>
<comment type="caution">
    <text evidence="1">The sequence shown here is derived from an EMBL/GenBank/DDBJ whole genome shotgun (WGS) entry which is preliminary data.</text>
</comment>
<accession>A0A9P7MVU2</accession>
<sequence>MHVVNDLSYSEPGTLKCSFDGEYLEAGTTSFGISGRGTRVIKNVLNGKNGPCTEDLTSTLYPKANSSNRTFGIVGETALCDTELFSLILAQLVRKFNIIFLQYNPVSTCYQFGPWPVNMINAHSEPAYIRDRIQHIYAQHPRTDTEELWHLRSSHLGKEALRRLVKHARGLKSQAPGA</sequence>
<protein>
    <submittedName>
        <fullName evidence="1">Uncharacterized protein</fullName>
    </submittedName>
</protein>